<organism evidence="1 2">
    <name type="scientific">Canavalia gladiata</name>
    <name type="common">Sword bean</name>
    <name type="synonym">Dolichos gladiatus</name>
    <dbReference type="NCBI Taxonomy" id="3824"/>
    <lineage>
        <taxon>Eukaryota</taxon>
        <taxon>Viridiplantae</taxon>
        <taxon>Streptophyta</taxon>
        <taxon>Embryophyta</taxon>
        <taxon>Tracheophyta</taxon>
        <taxon>Spermatophyta</taxon>
        <taxon>Magnoliopsida</taxon>
        <taxon>eudicotyledons</taxon>
        <taxon>Gunneridae</taxon>
        <taxon>Pentapetalae</taxon>
        <taxon>rosids</taxon>
        <taxon>fabids</taxon>
        <taxon>Fabales</taxon>
        <taxon>Fabaceae</taxon>
        <taxon>Papilionoideae</taxon>
        <taxon>50 kb inversion clade</taxon>
        <taxon>NPAAA clade</taxon>
        <taxon>indigoferoid/millettioid clade</taxon>
        <taxon>Phaseoleae</taxon>
        <taxon>Canavalia</taxon>
    </lineage>
</organism>
<dbReference type="Proteomes" id="UP001367508">
    <property type="component" value="Unassembled WGS sequence"/>
</dbReference>
<accession>A0AAN9QK00</accession>
<protein>
    <submittedName>
        <fullName evidence="1">Uncharacterized protein</fullName>
    </submittedName>
</protein>
<evidence type="ECO:0000313" key="1">
    <source>
        <dbReference type="EMBL" id="KAK7338237.1"/>
    </source>
</evidence>
<dbReference type="EMBL" id="JAYMYQ010000004">
    <property type="protein sequence ID" value="KAK7338237.1"/>
    <property type="molecule type" value="Genomic_DNA"/>
</dbReference>
<comment type="caution">
    <text evidence="1">The sequence shown here is derived from an EMBL/GenBank/DDBJ whole genome shotgun (WGS) entry which is preliminary data.</text>
</comment>
<reference evidence="1 2" key="1">
    <citation type="submission" date="2024-01" db="EMBL/GenBank/DDBJ databases">
        <title>The genomes of 5 underutilized Papilionoideae crops provide insights into root nodulation and disease resistanc.</title>
        <authorList>
            <person name="Jiang F."/>
        </authorList>
    </citation>
    <scope>NUCLEOTIDE SEQUENCE [LARGE SCALE GENOMIC DNA]</scope>
    <source>
        <strain evidence="1">LVBAO_FW01</strain>
        <tissue evidence="1">Leaves</tissue>
    </source>
</reference>
<keyword evidence="2" id="KW-1185">Reference proteome</keyword>
<proteinExistence type="predicted"/>
<gene>
    <name evidence="1" type="ORF">VNO77_18840</name>
</gene>
<evidence type="ECO:0000313" key="2">
    <source>
        <dbReference type="Proteomes" id="UP001367508"/>
    </source>
</evidence>
<dbReference type="AlphaFoldDB" id="A0AAN9QK00"/>
<sequence length="76" mass="8759">MIPKRLNPFTQQIHSWSDATIQKRVRPTDCATFLLMKCSVESCTKYVYSALDSLVHLMILPSTTSRIRESNIFEPL</sequence>
<name>A0AAN9QK00_CANGL</name>